<dbReference type="Proteomes" id="UP001345013">
    <property type="component" value="Unassembled WGS sequence"/>
</dbReference>
<proteinExistence type="predicted"/>
<protein>
    <submittedName>
        <fullName evidence="1">Uncharacterized protein</fullName>
    </submittedName>
</protein>
<accession>A0ABR0K245</accession>
<gene>
    <name evidence="1" type="ORF">LTR24_007932</name>
</gene>
<evidence type="ECO:0000313" key="2">
    <source>
        <dbReference type="Proteomes" id="UP001345013"/>
    </source>
</evidence>
<evidence type="ECO:0000313" key="1">
    <source>
        <dbReference type="EMBL" id="KAK5082557.1"/>
    </source>
</evidence>
<dbReference type="EMBL" id="JAVRRG010000127">
    <property type="protein sequence ID" value="KAK5082557.1"/>
    <property type="molecule type" value="Genomic_DNA"/>
</dbReference>
<keyword evidence="2" id="KW-1185">Reference proteome</keyword>
<comment type="caution">
    <text evidence="1">The sequence shown here is derived from an EMBL/GenBank/DDBJ whole genome shotgun (WGS) entry which is preliminary data.</text>
</comment>
<reference evidence="1 2" key="1">
    <citation type="submission" date="2023-08" db="EMBL/GenBank/DDBJ databases">
        <title>Black Yeasts Isolated from many extreme environments.</title>
        <authorList>
            <person name="Coleine C."/>
            <person name="Stajich J.E."/>
            <person name="Selbmann L."/>
        </authorList>
    </citation>
    <scope>NUCLEOTIDE SEQUENCE [LARGE SCALE GENOMIC DNA]</scope>
    <source>
        <strain evidence="1 2">CCFEE 5885</strain>
    </source>
</reference>
<sequence>MNAPGEVGHVGTMHHILSMGYEETDIMLNRDNGFVRAHCRKIERNLHLVLEMLERDRARLRGRRASRTVAESVRIRLTILRRWLIHSQHRVDIIRDEIPLGVEDEALDWRMFGVTTPVASFPMAVCKPLHDVLVQLHNMPSMLATIRVWDCWETSTETSENLHGATHLISRQLRTGLRSVEHHLTKIRIMTLILSDLLASLEGREACRTSKTFEDHEDGDKIEELA</sequence>
<name>A0ABR0K245_9EURO</name>
<organism evidence="1 2">
    <name type="scientific">Lithohypha guttulata</name>
    <dbReference type="NCBI Taxonomy" id="1690604"/>
    <lineage>
        <taxon>Eukaryota</taxon>
        <taxon>Fungi</taxon>
        <taxon>Dikarya</taxon>
        <taxon>Ascomycota</taxon>
        <taxon>Pezizomycotina</taxon>
        <taxon>Eurotiomycetes</taxon>
        <taxon>Chaetothyriomycetidae</taxon>
        <taxon>Chaetothyriales</taxon>
        <taxon>Trichomeriaceae</taxon>
        <taxon>Lithohypha</taxon>
    </lineage>
</organism>